<sequence length="904" mass="101829">MPKKIILVDGSSYLFRAFYALPSLTNKQGEPTGAIYGVINMIRKLNDDFPDHHPVIIFDAKGKTFRHDMYPEYKANRGSMPDELAAQIKPLHEIIVAMGLPLIAIEGVEADDVIGTLAKIAEQKNISVLISTGDKDMAQLVNDNINLVDTMKGNQTDYKGVEEKFGVKPEQIIDYLSLIGDTSDNVPGIPGVGPKTAEKWLAQYNTVENLVENAENIKGKVGERLRENLKQLTLAQKLVTIDCQVKLPNSFEELISHTEKNQELLSEYFSRFEFKRWLENINTNIAPISDSDSKTKEINKDNSANYHTILTKSQLNDCIKRLKQAEVFAIDTETTSLDSMQANIVGLSVSTGTDYSVYIPLAHDYLDAPDQLDLEETLLKLKPILEDPKQIKVGQHIKYDMNVLSQYDIDLQGVQFDTMLESYVINSTATRHNLDALALRYLNHETIHFEDIAGKGKKQLTFNQINIDQASPYAAEDADITLQLHNKLWPKIKDEKDLTNIYLNKEQPLIKVLAKMEQTGVLVDSDKLSQQSKAVTQRINEIAEDVYAIADSTFNLSSTKQLQEILFDKLNLPIIKKTPKGKPSTAEDVLQELALEYELPKLILEHRSLSKLKSTYLDKLPLQVNPKTGRIHTSYHQAVTATGRLSSSDPNLQNIPIRTEEGRRIRDAFIAPAGYQLIAADYSQIELRIMAHLSEDKNLIHAFENDLDIHSATASEVFSVAINDVTSEQRRRAKAVNFGLIYGMSAFGLAKQLGVERNEAQDYIDIYFARYPKVAEYMDNIREQAKTNGYVTTVCGRRLYLPEINARNAMRRKAAERTAINAPMQGTAADIIKQAMINIHHWLQQTSLDVKMLMQVHDELIFEVAEKDIVETKKEIKNKMENAIKLSVPLIVEAGHGNTWGEAH</sequence>
<keyword evidence="5 17" id="KW-0808">Transferase</keyword>
<dbReference type="NCBIfam" id="NF004397">
    <property type="entry name" value="PRK05755.1"/>
    <property type="match status" value="1"/>
</dbReference>
<evidence type="ECO:0000313" key="21">
    <source>
        <dbReference type="EMBL" id="ODN43078.1"/>
    </source>
</evidence>
<dbReference type="Pfam" id="PF01367">
    <property type="entry name" value="5_3_exonuc"/>
    <property type="match status" value="1"/>
</dbReference>
<accession>A0ABX3A2L9</accession>
<dbReference type="InterPro" id="IPR029060">
    <property type="entry name" value="PIN-like_dom_sf"/>
</dbReference>
<dbReference type="InterPro" id="IPR018320">
    <property type="entry name" value="DNA_polymerase_1"/>
</dbReference>
<evidence type="ECO:0000259" key="19">
    <source>
        <dbReference type="SMART" id="SM00475"/>
    </source>
</evidence>
<dbReference type="Gene3D" id="3.40.50.1010">
    <property type="entry name" value="5'-nuclease"/>
    <property type="match status" value="1"/>
</dbReference>
<evidence type="ECO:0000256" key="13">
    <source>
        <dbReference type="ARBA" id="ARBA00023125"/>
    </source>
</evidence>
<dbReference type="InterPro" id="IPR012337">
    <property type="entry name" value="RNaseH-like_sf"/>
</dbReference>
<evidence type="ECO:0000256" key="4">
    <source>
        <dbReference type="ARBA" id="ARBA00020311"/>
    </source>
</evidence>
<evidence type="ECO:0000256" key="3">
    <source>
        <dbReference type="ARBA" id="ARBA00012417"/>
    </source>
</evidence>
<dbReference type="NCBIfam" id="TIGR00593">
    <property type="entry name" value="pola"/>
    <property type="match status" value="1"/>
</dbReference>
<evidence type="ECO:0000256" key="10">
    <source>
        <dbReference type="ARBA" id="ARBA00022801"/>
    </source>
</evidence>
<dbReference type="InterPro" id="IPR001098">
    <property type="entry name" value="DNA-dir_DNA_pol_A_palm_dom"/>
</dbReference>
<keyword evidence="7 17" id="KW-0235">DNA replication</keyword>
<dbReference type="CDD" id="cd09859">
    <property type="entry name" value="PIN_53EXO"/>
    <property type="match status" value="1"/>
</dbReference>
<keyword evidence="14 17" id="KW-0234">DNA repair</keyword>
<comment type="caution">
    <text evidence="21">The sequence shown here is derived from an EMBL/GenBank/DDBJ whole genome shotgun (WGS) entry which is preliminary data.</text>
</comment>
<dbReference type="InterPro" id="IPR043502">
    <property type="entry name" value="DNA/RNA_pol_sf"/>
</dbReference>
<evidence type="ECO:0000256" key="1">
    <source>
        <dbReference type="ARBA" id="ARBA00007705"/>
    </source>
</evidence>
<dbReference type="CDD" id="cd06139">
    <property type="entry name" value="DNA_polA_I_Ecoli_like_exo"/>
    <property type="match status" value="1"/>
</dbReference>
<feature type="domain" description="3'-5' exonuclease" evidence="18">
    <location>
        <begin position="306"/>
        <end position="493"/>
    </location>
</feature>
<dbReference type="Gene3D" id="1.20.1060.10">
    <property type="entry name" value="Taq DNA Polymerase, Chain T, domain 4"/>
    <property type="match status" value="1"/>
</dbReference>
<keyword evidence="9 17" id="KW-0227">DNA damage</keyword>
<evidence type="ECO:0000256" key="15">
    <source>
        <dbReference type="ARBA" id="ARBA00049244"/>
    </source>
</evidence>
<dbReference type="Pfam" id="PF00476">
    <property type="entry name" value="DNA_pol_A"/>
    <property type="match status" value="1"/>
</dbReference>
<name>A0ABX3A2L9_9GAMM</name>
<evidence type="ECO:0000256" key="11">
    <source>
        <dbReference type="ARBA" id="ARBA00022839"/>
    </source>
</evidence>
<feature type="domain" description="5'-3' exonuclease" evidence="19">
    <location>
        <begin position="3"/>
        <end position="257"/>
    </location>
</feature>
<evidence type="ECO:0000256" key="16">
    <source>
        <dbReference type="NCBIfam" id="TIGR00593"/>
    </source>
</evidence>
<dbReference type="InterPro" id="IPR002562">
    <property type="entry name" value="3'-5'_exonuclease_dom"/>
</dbReference>
<keyword evidence="22" id="KW-1185">Reference proteome</keyword>
<evidence type="ECO:0000259" key="20">
    <source>
        <dbReference type="SMART" id="SM00482"/>
    </source>
</evidence>
<evidence type="ECO:0000256" key="6">
    <source>
        <dbReference type="ARBA" id="ARBA00022695"/>
    </source>
</evidence>
<evidence type="ECO:0000256" key="9">
    <source>
        <dbReference type="ARBA" id="ARBA00022763"/>
    </source>
</evidence>
<protein>
    <recommendedName>
        <fullName evidence="4 16">DNA polymerase I</fullName>
        <ecNumber evidence="3 16">2.7.7.7</ecNumber>
    </recommendedName>
</protein>
<comment type="function">
    <text evidence="17">In addition to polymerase activity, this DNA polymerase exhibits 3'-5' and 5'-3' exonuclease activity.</text>
</comment>
<dbReference type="SMART" id="SM00475">
    <property type="entry name" value="53EXOc"/>
    <property type="match status" value="1"/>
</dbReference>
<gene>
    <name evidence="17" type="primary">polA</name>
    <name evidence="21" type="ORF">BGC07_09325</name>
</gene>
<evidence type="ECO:0000256" key="2">
    <source>
        <dbReference type="ARBA" id="ARBA00011541"/>
    </source>
</evidence>
<dbReference type="SUPFAM" id="SSF47807">
    <property type="entry name" value="5' to 3' exonuclease, C-terminal subdomain"/>
    <property type="match status" value="1"/>
</dbReference>
<keyword evidence="10 17" id="KW-0378">Hydrolase</keyword>
<dbReference type="SMART" id="SM00279">
    <property type="entry name" value="HhH2"/>
    <property type="match status" value="1"/>
</dbReference>
<dbReference type="Gene3D" id="1.10.150.20">
    <property type="entry name" value="5' to 3' exonuclease, C-terminal subdomain"/>
    <property type="match status" value="2"/>
</dbReference>
<comment type="similarity">
    <text evidence="1 17">Belongs to the DNA polymerase type-A family.</text>
</comment>
<keyword evidence="11 17" id="KW-0269">Exonuclease</keyword>
<comment type="catalytic activity">
    <reaction evidence="15 17">
        <text>DNA(n) + a 2'-deoxyribonucleoside 5'-triphosphate = DNA(n+1) + diphosphate</text>
        <dbReference type="Rhea" id="RHEA:22508"/>
        <dbReference type="Rhea" id="RHEA-COMP:17339"/>
        <dbReference type="Rhea" id="RHEA-COMP:17340"/>
        <dbReference type="ChEBI" id="CHEBI:33019"/>
        <dbReference type="ChEBI" id="CHEBI:61560"/>
        <dbReference type="ChEBI" id="CHEBI:173112"/>
        <dbReference type="EC" id="2.7.7.7"/>
    </reaction>
</comment>
<dbReference type="SMART" id="SM00482">
    <property type="entry name" value="POLAc"/>
    <property type="match status" value="1"/>
</dbReference>
<dbReference type="InterPro" id="IPR019760">
    <property type="entry name" value="DNA-dir_DNA_pol_A_CS"/>
</dbReference>
<dbReference type="Pfam" id="PF02739">
    <property type="entry name" value="5_3_exonuc_N"/>
    <property type="match status" value="1"/>
</dbReference>
<evidence type="ECO:0000256" key="5">
    <source>
        <dbReference type="ARBA" id="ARBA00022679"/>
    </source>
</evidence>
<dbReference type="PROSITE" id="PS00447">
    <property type="entry name" value="DNA_POLYMERASE_A"/>
    <property type="match status" value="1"/>
</dbReference>
<dbReference type="SUPFAM" id="SSF56672">
    <property type="entry name" value="DNA/RNA polymerases"/>
    <property type="match status" value="1"/>
</dbReference>
<dbReference type="PANTHER" id="PTHR10133:SF27">
    <property type="entry name" value="DNA POLYMERASE NU"/>
    <property type="match status" value="1"/>
</dbReference>
<dbReference type="Proteomes" id="UP000094329">
    <property type="component" value="Unassembled WGS sequence"/>
</dbReference>
<dbReference type="PRINTS" id="PR00868">
    <property type="entry name" value="DNAPOLI"/>
</dbReference>
<dbReference type="Pfam" id="PF01612">
    <property type="entry name" value="DNA_pol_A_exo1"/>
    <property type="match status" value="1"/>
</dbReference>
<evidence type="ECO:0000313" key="22">
    <source>
        <dbReference type="Proteomes" id="UP000094329"/>
    </source>
</evidence>
<evidence type="ECO:0000256" key="8">
    <source>
        <dbReference type="ARBA" id="ARBA00022722"/>
    </source>
</evidence>
<dbReference type="InterPro" id="IPR036397">
    <property type="entry name" value="RNaseH_sf"/>
</dbReference>
<evidence type="ECO:0000256" key="7">
    <source>
        <dbReference type="ARBA" id="ARBA00022705"/>
    </source>
</evidence>
<dbReference type="RefSeq" id="WP_069312876.1">
    <property type="nucleotide sequence ID" value="NZ_MDTU01000001.1"/>
</dbReference>
<evidence type="ECO:0000256" key="12">
    <source>
        <dbReference type="ARBA" id="ARBA00022932"/>
    </source>
</evidence>
<dbReference type="InterPro" id="IPR020045">
    <property type="entry name" value="DNA_polI_H3TH"/>
</dbReference>
<reference evidence="21 22" key="1">
    <citation type="submission" date="2016-08" db="EMBL/GenBank/DDBJ databases">
        <title>Draft genome sequence of Candidatus Piscirickettsia litoralis, from seawater.</title>
        <authorList>
            <person name="Wan X."/>
            <person name="Lee A.J."/>
            <person name="Hou S."/>
            <person name="Donachie S.P."/>
        </authorList>
    </citation>
    <scope>NUCLEOTIDE SEQUENCE [LARGE SCALE GENOMIC DNA]</scope>
    <source>
        <strain evidence="21 22">Y2</strain>
    </source>
</reference>
<dbReference type="SMART" id="SM00474">
    <property type="entry name" value="35EXOc"/>
    <property type="match status" value="1"/>
</dbReference>
<dbReference type="InterPro" id="IPR002298">
    <property type="entry name" value="DNA_polymerase_A"/>
</dbReference>
<dbReference type="CDD" id="cd08637">
    <property type="entry name" value="DNA_pol_A_pol_I_C"/>
    <property type="match status" value="1"/>
</dbReference>
<evidence type="ECO:0000256" key="17">
    <source>
        <dbReference type="RuleBase" id="RU004460"/>
    </source>
</evidence>
<organism evidence="21 22">
    <name type="scientific">Piscirickettsia litoralis</name>
    <dbReference type="NCBI Taxonomy" id="1891921"/>
    <lineage>
        <taxon>Bacteria</taxon>
        <taxon>Pseudomonadati</taxon>
        <taxon>Pseudomonadota</taxon>
        <taxon>Gammaproteobacteria</taxon>
        <taxon>Thiotrichales</taxon>
        <taxon>Piscirickettsiaceae</taxon>
        <taxon>Piscirickettsia</taxon>
    </lineage>
</organism>
<dbReference type="SUPFAM" id="SSF53098">
    <property type="entry name" value="Ribonuclease H-like"/>
    <property type="match status" value="1"/>
</dbReference>
<dbReference type="EMBL" id="MDTU01000001">
    <property type="protein sequence ID" value="ODN43078.1"/>
    <property type="molecule type" value="Genomic_DNA"/>
</dbReference>
<dbReference type="InterPro" id="IPR008918">
    <property type="entry name" value="HhH2"/>
</dbReference>
<dbReference type="CDD" id="cd09898">
    <property type="entry name" value="H3TH_53EXO"/>
    <property type="match status" value="1"/>
</dbReference>
<keyword evidence="12 17" id="KW-0239">DNA-directed DNA polymerase</keyword>
<dbReference type="InterPro" id="IPR002421">
    <property type="entry name" value="5-3_exonuclease"/>
</dbReference>
<dbReference type="InterPro" id="IPR036279">
    <property type="entry name" value="5-3_exonuclease_C_sf"/>
</dbReference>
<dbReference type="Gene3D" id="3.30.420.10">
    <property type="entry name" value="Ribonuclease H-like superfamily/Ribonuclease H"/>
    <property type="match status" value="1"/>
</dbReference>
<dbReference type="PANTHER" id="PTHR10133">
    <property type="entry name" value="DNA POLYMERASE I"/>
    <property type="match status" value="1"/>
</dbReference>
<evidence type="ECO:0000256" key="14">
    <source>
        <dbReference type="ARBA" id="ARBA00023204"/>
    </source>
</evidence>
<keyword evidence="8" id="KW-0540">Nuclease</keyword>
<feature type="domain" description="DNA-directed DNA polymerase family A palm" evidence="20">
    <location>
        <begin position="662"/>
        <end position="868"/>
    </location>
</feature>
<proteinExistence type="inferred from homology"/>
<dbReference type="InterPro" id="IPR020046">
    <property type="entry name" value="5-3_exonucl_a-hlix_arch_N"/>
</dbReference>
<dbReference type="SUPFAM" id="SSF88723">
    <property type="entry name" value="PIN domain-like"/>
    <property type="match status" value="1"/>
</dbReference>
<evidence type="ECO:0000259" key="18">
    <source>
        <dbReference type="SMART" id="SM00474"/>
    </source>
</evidence>
<comment type="subunit">
    <text evidence="2">Single-chain monomer with multiple functions.</text>
</comment>
<keyword evidence="6 17" id="KW-0548">Nucleotidyltransferase</keyword>
<dbReference type="EC" id="2.7.7.7" evidence="3 16"/>
<dbReference type="Gene3D" id="3.30.70.370">
    <property type="match status" value="1"/>
</dbReference>
<keyword evidence="13 17" id="KW-0238">DNA-binding</keyword>